<reference evidence="1 2" key="1">
    <citation type="submission" date="2014-12" db="EMBL/GenBank/DDBJ databases">
        <title>Draft genome sequence of Terrisporobacter sp. 08-306576, isolated from the blood culture of a bacteremia patient.</title>
        <authorList>
            <person name="Lund L.C."/>
            <person name="Sydenham T.V."/>
            <person name="Hogh S.V."/>
            <person name="Skov M.N."/>
            <person name="Kemp M."/>
            <person name="Justesen U.S."/>
        </authorList>
    </citation>
    <scope>NUCLEOTIDE SEQUENCE [LARGE SCALE GENOMIC DNA]</scope>
    <source>
        <strain evidence="1 2">08-306576</strain>
    </source>
</reference>
<proteinExistence type="predicted"/>
<evidence type="ECO:0000313" key="1">
    <source>
        <dbReference type="EMBL" id="KHS56811.1"/>
    </source>
</evidence>
<dbReference type="OrthoDB" id="1752260at2"/>
<organism evidence="1 2">
    <name type="scientific">Terrisporobacter othiniensis</name>
    <dbReference type="NCBI Taxonomy" id="1577792"/>
    <lineage>
        <taxon>Bacteria</taxon>
        <taxon>Bacillati</taxon>
        <taxon>Bacillota</taxon>
        <taxon>Clostridia</taxon>
        <taxon>Peptostreptococcales</taxon>
        <taxon>Peptostreptococcaceae</taxon>
        <taxon>Terrisporobacter</taxon>
    </lineage>
</organism>
<evidence type="ECO:0000313" key="2">
    <source>
        <dbReference type="Proteomes" id="UP000031189"/>
    </source>
</evidence>
<dbReference type="AlphaFoldDB" id="A0A0B3VJ67"/>
<accession>A0A0B3VJ67</accession>
<name>A0A0B3VJ67_9FIRM</name>
<sequence length="204" mass="23997">MMNSKDRIELFLKYQKQNMSFEDISNKLEMKASTLRRSLNKNGYKSVKGIYVKSTDESQISFEDVKDTKKSSKSKIKGNNNTKEINKNKETINSKEKVNKKKTTTPKKDKKINISQEDIDKLCEVYDWYIEVKDNKAFKPKKLSSKKDVLLDETNINDFKSVNIRVDKQTWEDFERLCSNSSFNKKEIITQALKDFMKTYKNLL</sequence>
<keyword evidence="2" id="KW-1185">Reference proteome</keyword>
<gene>
    <name evidence="1" type="ORF">QX51_11710</name>
</gene>
<dbReference type="Proteomes" id="UP000031189">
    <property type="component" value="Unassembled WGS sequence"/>
</dbReference>
<dbReference type="EMBL" id="JWHR01000106">
    <property type="protein sequence ID" value="KHS56811.1"/>
    <property type="molecule type" value="Genomic_DNA"/>
</dbReference>
<protein>
    <submittedName>
        <fullName evidence="1">Uncharacterized protein</fullName>
    </submittedName>
</protein>
<comment type="caution">
    <text evidence="1">The sequence shown here is derived from an EMBL/GenBank/DDBJ whole genome shotgun (WGS) entry which is preliminary data.</text>
</comment>